<dbReference type="SUPFAM" id="SSF53756">
    <property type="entry name" value="UDP-Glycosyltransferase/glycogen phosphorylase"/>
    <property type="match status" value="1"/>
</dbReference>
<organism evidence="2">
    <name type="scientific">marine sediment metagenome</name>
    <dbReference type="NCBI Taxonomy" id="412755"/>
    <lineage>
        <taxon>unclassified sequences</taxon>
        <taxon>metagenomes</taxon>
        <taxon>ecological metagenomes</taxon>
    </lineage>
</organism>
<protein>
    <recommendedName>
        <fullName evidence="1">UDP-N-acetylglucosamine 2-epimerase domain-containing protein</fullName>
    </recommendedName>
</protein>
<dbReference type="Pfam" id="PF02350">
    <property type="entry name" value="Epimerase_2"/>
    <property type="match status" value="1"/>
</dbReference>
<feature type="domain" description="UDP-N-acetylglucosamine 2-epimerase" evidence="1">
    <location>
        <begin position="2"/>
        <end position="104"/>
    </location>
</feature>
<gene>
    <name evidence="2" type="ORF">S01H4_09243</name>
</gene>
<dbReference type="PANTHER" id="PTHR43174">
    <property type="entry name" value="UDP-N-ACETYLGLUCOSAMINE 2-EPIMERASE"/>
    <property type="match status" value="1"/>
</dbReference>
<dbReference type="InterPro" id="IPR029767">
    <property type="entry name" value="WecB-like"/>
</dbReference>
<evidence type="ECO:0000259" key="1">
    <source>
        <dbReference type="Pfam" id="PF02350"/>
    </source>
</evidence>
<dbReference type="EMBL" id="BART01003299">
    <property type="protein sequence ID" value="GAG55091.1"/>
    <property type="molecule type" value="Genomic_DNA"/>
</dbReference>
<dbReference type="InterPro" id="IPR003331">
    <property type="entry name" value="UDP_GlcNAc_Epimerase_2_dom"/>
</dbReference>
<evidence type="ECO:0000313" key="2">
    <source>
        <dbReference type="EMBL" id="GAG55091.1"/>
    </source>
</evidence>
<dbReference type="AlphaFoldDB" id="X1A4E7"/>
<sequence length="157" mass="18586">SIHRLETLLSKKFLEIVLKTIGKISKNNLVVFPLHESTKNKIKLYNLEKIIFNNKNVKILPLQNYFNFINLINNSKYIVTDGGGPQQESYFLGKPCLLLRKKAEILYFPNVFLSEFKKEKIDYFINNYLNYEINNSIIHNNYFPSKEIVDILIKYLY</sequence>
<comment type="caution">
    <text evidence="2">The sequence shown here is derived from an EMBL/GenBank/DDBJ whole genome shotgun (WGS) entry which is preliminary data.</text>
</comment>
<dbReference type="Gene3D" id="3.40.50.2000">
    <property type="entry name" value="Glycogen Phosphorylase B"/>
    <property type="match status" value="1"/>
</dbReference>
<accession>X1A4E7</accession>
<feature type="non-terminal residue" evidence="2">
    <location>
        <position position="1"/>
    </location>
</feature>
<dbReference type="PANTHER" id="PTHR43174:SF1">
    <property type="entry name" value="UDP-N-ACETYLGLUCOSAMINE 2-EPIMERASE"/>
    <property type="match status" value="1"/>
</dbReference>
<name>X1A4E7_9ZZZZ</name>
<proteinExistence type="predicted"/>
<reference evidence="2" key="1">
    <citation type="journal article" date="2014" name="Front. Microbiol.">
        <title>High frequency of phylogenetically diverse reductive dehalogenase-homologous genes in deep subseafloor sedimentary metagenomes.</title>
        <authorList>
            <person name="Kawai M."/>
            <person name="Futagami T."/>
            <person name="Toyoda A."/>
            <person name="Takaki Y."/>
            <person name="Nishi S."/>
            <person name="Hori S."/>
            <person name="Arai W."/>
            <person name="Tsubouchi T."/>
            <person name="Morono Y."/>
            <person name="Uchiyama I."/>
            <person name="Ito T."/>
            <person name="Fujiyama A."/>
            <person name="Inagaki F."/>
            <person name="Takami H."/>
        </authorList>
    </citation>
    <scope>NUCLEOTIDE SEQUENCE</scope>
    <source>
        <strain evidence="2">Expedition CK06-06</strain>
    </source>
</reference>